<dbReference type="InterPro" id="IPR011990">
    <property type="entry name" value="TPR-like_helical_dom_sf"/>
</dbReference>
<evidence type="ECO:0000256" key="1">
    <source>
        <dbReference type="ARBA" id="ARBA00010361"/>
    </source>
</evidence>
<evidence type="ECO:0000313" key="6">
    <source>
        <dbReference type="EMBL" id="CAC5387184.1"/>
    </source>
</evidence>
<evidence type="ECO:0000313" key="7">
    <source>
        <dbReference type="Proteomes" id="UP000507470"/>
    </source>
</evidence>
<reference evidence="6 7" key="1">
    <citation type="submission" date="2020-06" db="EMBL/GenBank/DDBJ databases">
        <authorList>
            <person name="Li R."/>
            <person name="Bekaert M."/>
        </authorList>
    </citation>
    <scope>NUCLEOTIDE SEQUENCE [LARGE SCALE GENOMIC DNA]</scope>
    <source>
        <strain evidence="7">wild</strain>
    </source>
</reference>
<dbReference type="AlphaFoldDB" id="A0A6J8BWE4"/>
<dbReference type="SUPFAM" id="SSF48452">
    <property type="entry name" value="TPR-like"/>
    <property type="match status" value="1"/>
</dbReference>
<evidence type="ECO:0000256" key="3">
    <source>
        <dbReference type="ARBA" id="ARBA00022803"/>
    </source>
</evidence>
<feature type="domain" description="EMC2 TPR-like" evidence="5">
    <location>
        <begin position="66"/>
        <end position="194"/>
    </location>
</feature>
<protein>
    <recommendedName>
        <fullName evidence="4">ER membrane protein complex subunit 2</fullName>
    </recommendedName>
</protein>
<comment type="similarity">
    <text evidence="1 4">Belongs to the EMC2 family.</text>
</comment>
<comment type="subunit">
    <text evidence="4">Component of the ER membrane protein complex (EMC).</text>
</comment>
<dbReference type="InterPro" id="IPR039856">
    <property type="entry name" value="EMC2-like"/>
</dbReference>
<comment type="subcellular location">
    <subcellularLocation>
        <location evidence="4">Endoplasmic reticulum membrane</location>
        <topology evidence="4">Peripheral membrane protein</topology>
        <orientation evidence="4">Cytoplasmic side</orientation>
    </subcellularLocation>
</comment>
<accession>A0A6J8BWE4</accession>
<name>A0A6J8BWE4_MYTCO</name>
<keyword evidence="2" id="KW-0677">Repeat</keyword>
<dbReference type="GO" id="GO:0072546">
    <property type="term" value="C:EMC complex"/>
    <property type="evidence" value="ECO:0007669"/>
    <property type="project" value="UniProtKB-UniRule"/>
</dbReference>
<keyword evidence="3" id="KW-0802">TPR repeat</keyword>
<dbReference type="Gene3D" id="1.25.40.10">
    <property type="entry name" value="Tetratricopeptide repeat domain"/>
    <property type="match status" value="1"/>
</dbReference>
<proteinExistence type="inferred from homology"/>
<evidence type="ECO:0000256" key="4">
    <source>
        <dbReference type="RuleBase" id="RU367091"/>
    </source>
</evidence>
<evidence type="ECO:0000256" key="2">
    <source>
        <dbReference type="ARBA" id="ARBA00022737"/>
    </source>
</evidence>
<dbReference type="EMBL" id="CACVKT020003992">
    <property type="protein sequence ID" value="CAC5387184.1"/>
    <property type="molecule type" value="Genomic_DNA"/>
</dbReference>
<keyword evidence="4" id="KW-0256">Endoplasmic reticulum</keyword>
<dbReference type="OrthoDB" id="124397at2759"/>
<gene>
    <name evidence="6" type="ORF">MCOR_22550</name>
</gene>
<dbReference type="Proteomes" id="UP000507470">
    <property type="component" value="Unassembled WGS sequence"/>
</dbReference>
<keyword evidence="7" id="KW-1185">Reference proteome</keyword>
<comment type="function">
    <text evidence="4">Part of the endoplasmic reticulum membrane protein complex (EMC) that enables the energy-independent insertion into endoplasmic reticulum membranes of newly synthesized membrane proteins.</text>
</comment>
<sequence>MARRLNWEGSRDCLRRLREDHVRDSELVVRLWEECLMNYREKLGDELWTVYEQVCIAALDCQRLDLSEICLELLHNKFPDSVRVKRLLGMRYEAEKKFVKAEEVYQSIIDKDESNMFVRKRLVTIAKEQNDVTKAIDLLNKYLEQFMTDFEGWLELCDLYLSQLDYSKASYCMEELIMSNPHNHLFYQKFAEIKYTMGDAESMAMARSYYAQAIKLNPKNVRALYGLFLSSSNLAVTASKGGGGKEKQNNIKNAAWAAQQLNERYQTDQPKEMTEETRVVEAIEKNKHPGSISDYFTEKGDEFTREERCQHYQMITCLLWQ</sequence>
<dbReference type="Pfam" id="PF22890">
    <property type="entry name" value="TPR_EMC2"/>
    <property type="match status" value="1"/>
</dbReference>
<keyword evidence="4" id="KW-0472">Membrane</keyword>
<organism evidence="6 7">
    <name type="scientific">Mytilus coruscus</name>
    <name type="common">Sea mussel</name>
    <dbReference type="NCBI Taxonomy" id="42192"/>
    <lineage>
        <taxon>Eukaryota</taxon>
        <taxon>Metazoa</taxon>
        <taxon>Spiralia</taxon>
        <taxon>Lophotrochozoa</taxon>
        <taxon>Mollusca</taxon>
        <taxon>Bivalvia</taxon>
        <taxon>Autobranchia</taxon>
        <taxon>Pteriomorphia</taxon>
        <taxon>Mytilida</taxon>
        <taxon>Mytiloidea</taxon>
        <taxon>Mytilidae</taxon>
        <taxon>Mytilinae</taxon>
        <taxon>Mytilus</taxon>
    </lineage>
</organism>
<dbReference type="PANTHER" id="PTHR12760">
    <property type="entry name" value="TETRATRICOPEPTIDE REPEAT PROTEIN"/>
    <property type="match status" value="1"/>
</dbReference>
<evidence type="ECO:0000259" key="5">
    <source>
        <dbReference type="Pfam" id="PF22890"/>
    </source>
</evidence>
<dbReference type="InterPro" id="IPR055217">
    <property type="entry name" value="TPR_EMC2"/>
</dbReference>